<protein>
    <submittedName>
        <fullName evidence="2">Transposase IS3/family protein</fullName>
    </submittedName>
</protein>
<name>T1C0X4_9ZZZZ</name>
<reference evidence="2" key="2">
    <citation type="journal article" date="2014" name="ISME J.">
        <title>Microbial stratification in low pH oxic and suboxic macroscopic growths along an acid mine drainage.</title>
        <authorList>
            <person name="Mendez-Garcia C."/>
            <person name="Mesa V."/>
            <person name="Sprenger R.R."/>
            <person name="Richter M."/>
            <person name="Diez M.S."/>
            <person name="Solano J."/>
            <person name="Bargiela R."/>
            <person name="Golyshina O.V."/>
            <person name="Manteca A."/>
            <person name="Ramos J.L."/>
            <person name="Gallego J.R."/>
            <person name="Llorente I."/>
            <person name="Martins Dos Santos V.A."/>
            <person name="Jensen O.N."/>
            <person name="Pelaez A.I."/>
            <person name="Sanchez J."/>
            <person name="Ferrer M."/>
        </authorList>
    </citation>
    <scope>NUCLEOTIDE SEQUENCE</scope>
</reference>
<dbReference type="EMBL" id="AUZY01001184">
    <property type="protein sequence ID" value="EQD75642.1"/>
    <property type="molecule type" value="Genomic_DNA"/>
</dbReference>
<feature type="region of interest" description="Disordered" evidence="1">
    <location>
        <begin position="57"/>
        <end position="107"/>
    </location>
</feature>
<proteinExistence type="predicted"/>
<reference evidence="2" key="1">
    <citation type="submission" date="2013-08" db="EMBL/GenBank/DDBJ databases">
        <authorList>
            <person name="Mendez C."/>
            <person name="Richter M."/>
            <person name="Ferrer M."/>
            <person name="Sanchez J."/>
        </authorList>
    </citation>
    <scope>NUCLEOTIDE SEQUENCE</scope>
</reference>
<organism evidence="2">
    <name type="scientific">mine drainage metagenome</name>
    <dbReference type="NCBI Taxonomy" id="410659"/>
    <lineage>
        <taxon>unclassified sequences</taxon>
        <taxon>metagenomes</taxon>
        <taxon>ecological metagenomes</taxon>
    </lineage>
</organism>
<dbReference type="AlphaFoldDB" id="T1C0X4"/>
<feature type="compositionally biased region" description="Basic and acidic residues" evidence="1">
    <location>
        <begin position="57"/>
        <end position="67"/>
    </location>
</feature>
<gene>
    <name evidence="2" type="ORF">B1B_02001</name>
</gene>
<comment type="caution">
    <text evidence="2">The sequence shown here is derived from an EMBL/GenBank/DDBJ whole genome shotgun (WGS) entry which is preliminary data.</text>
</comment>
<sequence>MVAETAACNDAELSGYGRAHGLYPEEIHAWRTAAEGAISGGMVPAPVHREALRAEKQRVQELERERSPQGARPGRNRRALDATKKAAALWGEEESGSAPPIARRPGR</sequence>
<evidence type="ECO:0000313" key="2">
    <source>
        <dbReference type="EMBL" id="EQD75642.1"/>
    </source>
</evidence>
<accession>T1C0X4</accession>
<evidence type="ECO:0000256" key="1">
    <source>
        <dbReference type="SAM" id="MobiDB-lite"/>
    </source>
</evidence>